<feature type="transmembrane region" description="Helical" evidence="1">
    <location>
        <begin position="70"/>
        <end position="91"/>
    </location>
</feature>
<feature type="transmembrane region" description="Helical" evidence="1">
    <location>
        <begin position="37"/>
        <end position="58"/>
    </location>
</feature>
<feature type="transmembrane region" description="Helical" evidence="1">
    <location>
        <begin position="97"/>
        <end position="117"/>
    </location>
</feature>
<proteinExistence type="predicted"/>
<dbReference type="EMBL" id="JAVUPU010000010">
    <property type="protein sequence ID" value="MDT9600573.1"/>
    <property type="molecule type" value="Genomic_DNA"/>
</dbReference>
<evidence type="ECO:0000256" key="1">
    <source>
        <dbReference type="SAM" id="Phobius"/>
    </source>
</evidence>
<evidence type="ECO:0000313" key="3">
    <source>
        <dbReference type="Proteomes" id="UP001259572"/>
    </source>
</evidence>
<keyword evidence="3" id="KW-1185">Reference proteome</keyword>
<keyword evidence="1" id="KW-1133">Transmembrane helix</keyword>
<comment type="caution">
    <text evidence="2">The sequence shown here is derived from an EMBL/GenBank/DDBJ whole genome shotgun (WGS) entry which is preliminary data.</text>
</comment>
<accession>A0ABU3QAY5</accession>
<name>A0ABU3QAY5_9SPHN</name>
<dbReference type="Gene3D" id="1.20.210.10">
    <property type="entry name" value="Cytochrome c oxidase-like, subunit I domain"/>
    <property type="match status" value="1"/>
</dbReference>
<sequence length="131" mass="14006">MNRYDLQFLLLATLSLIVGVVLGIVMAATQDFQLRPVHAHINLVGWASLALFGLAYRVYPVLATRRLARLHLLLSGSAAVLMPGGITLAVLVRSEALAMIASVLWLAGAIVFLFQLLSLMSAPAQSPSPAE</sequence>
<keyword evidence="1" id="KW-0472">Membrane</keyword>
<reference evidence="2 3" key="1">
    <citation type="submission" date="2023-05" db="EMBL/GenBank/DDBJ databases">
        <authorList>
            <person name="Guo Y."/>
        </authorList>
    </citation>
    <scope>NUCLEOTIDE SEQUENCE [LARGE SCALE GENOMIC DNA]</scope>
    <source>
        <strain evidence="2 3">GR2756</strain>
    </source>
</reference>
<gene>
    <name evidence="2" type="ORF">RQX22_16555</name>
</gene>
<evidence type="ECO:0008006" key="4">
    <source>
        <dbReference type="Google" id="ProtNLM"/>
    </source>
</evidence>
<dbReference type="RefSeq" id="WP_315727898.1">
    <property type="nucleotide sequence ID" value="NZ_JAVUPU010000010.1"/>
</dbReference>
<protein>
    <recommendedName>
        <fullName evidence="4">Cytochrome-c oxidase</fullName>
    </recommendedName>
</protein>
<dbReference type="InterPro" id="IPR036927">
    <property type="entry name" value="Cyt_c_oxase-like_su1_sf"/>
</dbReference>
<keyword evidence="1" id="KW-0812">Transmembrane</keyword>
<evidence type="ECO:0000313" key="2">
    <source>
        <dbReference type="EMBL" id="MDT9600573.1"/>
    </source>
</evidence>
<dbReference type="Proteomes" id="UP001259572">
    <property type="component" value="Unassembled WGS sequence"/>
</dbReference>
<organism evidence="2 3">
    <name type="scientific">Sphingosinicella rhizophila</name>
    <dbReference type="NCBI Taxonomy" id="3050082"/>
    <lineage>
        <taxon>Bacteria</taxon>
        <taxon>Pseudomonadati</taxon>
        <taxon>Pseudomonadota</taxon>
        <taxon>Alphaproteobacteria</taxon>
        <taxon>Sphingomonadales</taxon>
        <taxon>Sphingosinicellaceae</taxon>
        <taxon>Sphingosinicella</taxon>
    </lineage>
</organism>
<dbReference type="SUPFAM" id="SSF81442">
    <property type="entry name" value="Cytochrome c oxidase subunit I-like"/>
    <property type="match status" value="1"/>
</dbReference>